<organism evidence="1 2">
    <name type="scientific">Astatotilapia calliptera</name>
    <name type="common">Eastern happy</name>
    <name type="synonym">Chromis callipterus</name>
    <dbReference type="NCBI Taxonomy" id="8154"/>
    <lineage>
        <taxon>Eukaryota</taxon>
        <taxon>Metazoa</taxon>
        <taxon>Chordata</taxon>
        <taxon>Craniata</taxon>
        <taxon>Vertebrata</taxon>
        <taxon>Euteleostomi</taxon>
        <taxon>Actinopterygii</taxon>
        <taxon>Neopterygii</taxon>
        <taxon>Teleostei</taxon>
        <taxon>Neoteleostei</taxon>
        <taxon>Acanthomorphata</taxon>
        <taxon>Ovalentaria</taxon>
        <taxon>Cichlomorphae</taxon>
        <taxon>Cichliformes</taxon>
        <taxon>Cichlidae</taxon>
        <taxon>African cichlids</taxon>
        <taxon>Pseudocrenilabrinae</taxon>
        <taxon>Haplochromini</taxon>
        <taxon>Astatotilapia</taxon>
    </lineage>
</organism>
<dbReference type="Proteomes" id="UP000265100">
    <property type="component" value="Chromosome 4"/>
</dbReference>
<evidence type="ECO:0000313" key="2">
    <source>
        <dbReference type="Proteomes" id="UP000265100"/>
    </source>
</evidence>
<protein>
    <recommendedName>
        <fullName evidence="3">Ig-like domain-containing protein</fullName>
    </recommendedName>
</protein>
<dbReference type="SUPFAM" id="SSF48726">
    <property type="entry name" value="Immunoglobulin"/>
    <property type="match status" value="1"/>
</dbReference>
<dbReference type="InterPro" id="IPR036179">
    <property type="entry name" value="Ig-like_dom_sf"/>
</dbReference>
<dbReference type="GO" id="GO:0005178">
    <property type="term" value="F:integrin binding"/>
    <property type="evidence" value="ECO:0007669"/>
    <property type="project" value="InterPro"/>
</dbReference>
<dbReference type="InterPro" id="IPR013783">
    <property type="entry name" value="Ig-like_fold"/>
</dbReference>
<keyword evidence="2" id="KW-1185">Reference proteome</keyword>
<accession>A0AAX7VVZ4</accession>
<dbReference type="Ensembl" id="ENSACLT00000052512.1">
    <property type="protein sequence ID" value="ENSACLP00000080056.1"/>
    <property type="gene ID" value="ENSACLG00000036355.1"/>
</dbReference>
<name>A0AAX7VVZ4_ASTCA</name>
<dbReference type="PROSITE" id="PS51257">
    <property type="entry name" value="PROKAR_LIPOPROTEIN"/>
    <property type="match status" value="1"/>
</dbReference>
<reference evidence="1" key="1">
    <citation type="submission" date="2018-05" db="EMBL/GenBank/DDBJ databases">
        <authorList>
            <person name="Datahose"/>
        </authorList>
    </citation>
    <scope>NUCLEOTIDE SEQUENCE</scope>
</reference>
<dbReference type="Gene3D" id="2.60.40.10">
    <property type="entry name" value="Immunoglobulins"/>
    <property type="match status" value="2"/>
</dbReference>
<dbReference type="PANTHER" id="PTHR13771:SF9">
    <property type="entry name" value="INTERCELLULAR ADHESION MOLECULE 5"/>
    <property type="match status" value="1"/>
</dbReference>
<reference evidence="1" key="2">
    <citation type="submission" date="2025-08" db="UniProtKB">
        <authorList>
            <consortium name="Ensembl"/>
        </authorList>
    </citation>
    <scope>IDENTIFICATION</scope>
</reference>
<reference evidence="1" key="3">
    <citation type="submission" date="2025-09" db="UniProtKB">
        <authorList>
            <consortium name="Ensembl"/>
        </authorList>
    </citation>
    <scope>IDENTIFICATION</scope>
</reference>
<proteinExistence type="predicted"/>
<dbReference type="PANTHER" id="PTHR13771">
    <property type="entry name" value="INTERCELLULAR ADHESION MOLECULE"/>
    <property type="match status" value="1"/>
</dbReference>
<evidence type="ECO:0000313" key="1">
    <source>
        <dbReference type="Ensembl" id="ENSACLP00000080056.1"/>
    </source>
</evidence>
<dbReference type="AlphaFoldDB" id="A0AAX7VVZ4"/>
<dbReference type="GO" id="GO:0007155">
    <property type="term" value="P:cell adhesion"/>
    <property type="evidence" value="ECO:0007669"/>
    <property type="project" value="InterPro"/>
</dbReference>
<dbReference type="InterPro" id="IPR047012">
    <property type="entry name" value="ICAM_VCAM"/>
</dbReference>
<evidence type="ECO:0008006" key="3">
    <source>
        <dbReference type="Google" id="ProtNLM"/>
    </source>
</evidence>
<sequence length="281" mass="30863">MKLNVLELYCNFNLLSQYHQFTLPVSTSCPLELSTPRVVVRFGDSLSSSYGGVDLTLGVTSLLFKMDSVPAWEIEAMCYMNSRDGDQCTKVLPVTVYNSVSLNNLRTVEEGQQFAIQCDIVNVAPAKNLSVVYKSSVLTLTAHRDDDGAEIWCEAKLNLWPDEQGPPLVRSEAHNVKVGSLPCNRKVAGSSPGLDSLGRCVLGQDTSPIAYWWWSEGPVAPVSGSLCQCAPGWLWLLATNFCQTDGMGWECSYGGVDLAYNFSSLPLKTDFVPVYKEAMLH</sequence>